<proteinExistence type="predicted"/>
<evidence type="ECO:0000256" key="2">
    <source>
        <dbReference type="ARBA" id="ARBA00022737"/>
    </source>
</evidence>
<gene>
    <name evidence="6" type="ORF">J2S70_001166</name>
</gene>
<dbReference type="PROSITE" id="PS51186">
    <property type="entry name" value="GNAT"/>
    <property type="match status" value="2"/>
</dbReference>
<keyword evidence="7" id="KW-1185">Reference proteome</keyword>
<dbReference type="InterPro" id="IPR050680">
    <property type="entry name" value="YpeA/RimI_acetyltransf"/>
</dbReference>
<dbReference type="SUPFAM" id="SSF55729">
    <property type="entry name" value="Acyl-CoA N-acyltransferases (Nat)"/>
    <property type="match status" value="1"/>
</dbReference>
<evidence type="ECO:0000256" key="4">
    <source>
        <dbReference type="NCBIfam" id="TIGR03448"/>
    </source>
</evidence>
<evidence type="ECO:0000256" key="1">
    <source>
        <dbReference type="ARBA" id="ARBA00022679"/>
    </source>
</evidence>
<name>A0ABT9NGP9_9ACTO</name>
<dbReference type="Proteomes" id="UP001243212">
    <property type="component" value="Unassembled WGS sequence"/>
</dbReference>
<evidence type="ECO:0000256" key="3">
    <source>
        <dbReference type="ARBA" id="ARBA00023315"/>
    </source>
</evidence>
<dbReference type="Pfam" id="PF00583">
    <property type="entry name" value="Acetyltransf_1"/>
    <property type="match status" value="2"/>
</dbReference>
<comment type="caution">
    <text evidence="6">The sequence shown here is derived from an EMBL/GenBank/DDBJ whole genome shotgun (WGS) entry which is preliminary data.</text>
</comment>
<feature type="domain" description="N-acetyltransferase" evidence="5">
    <location>
        <begin position="16"/>
        <end position="167"/>
    </location>
</feature>
<feature type="domain" description="N-acetyltransferase" evidence="5">
    <location>
        <begin position="186"/>
        <end position="321"/>
    </location>
</feature>
<evidence type="ECO:0000313" key="6">
    <source>
        <dbReference type="EMBL" id="MDP9806584.1"/>
    </source>
</evidence>
<evidence type="ECO:0000313" key="7">
    <source>
        <dbReference type="Proteomes" id="UP001243212"/>
    </source>
</evidence>
<dbReference type="EMBL" id="JAUSQX010000001">
    <property type="protein sequence ID" value="MDP9806584.1"/>
    <property type="molecule type" value="Genomic_DNA"/>
</dbReference>
<dbReference type="EC" id="2.3.1.189" evidence="4"/>
<reference evidence="6 7" key="1">
    <citation type="submission" date="2023-07" db="EMBL/GenBank/DDBJ databases">
        <title>Sequencing the genomes of 1000 actinobacteria strains.</title>
        <authorList>
            <person name="Klenk H.-P."/>
        </authorList>
    </citation>
    <scope>NUCLEOTIDE SEQUENCE [LARGE SCALE GENOMIC DNA]</scope>
    <source>
        <strain evidence="6 7">DSM 17163</strain>
    </source>
</reference>
<accession>A0ABT9NGP9</accession>
<dbReference type="RefSeq" id="WP_307682798.1">
    <property type="nucleotide sequence ID" value="NZ_JAUSQX010000001.1"/>
</dbReference>
<dbReference type="CDD" id="cd04301">
    <property type="entry name" value="NAT_SF"/>
    <property type="match status" value="1"/>
</dbReference>
<dbReference type="NCBIfam" id="TIGR03448">
    <property type="entry name" value="mycothiol_MshD"/>
    <property type="match status" value="1"/>
</dbReference>
<sequence>MAIDIRALGTPVGFETEIRELAQHVYEADGFAAFDEQTLLNLDSPGAAEYLLVVDGGDADTPANVIGGAIRDVRNGSVELAIKPEYRRRGLGRRLLAEVRGRFPESQLWAHGTLPAAQALAESEALKPERTLLVMSRPLVGVAEPVDLENAIPNWSIEPIRPDVDLDAFTELNAAAFAQHPEQGQLTVEDMKQRFAQDWFDPELLLLVRPKRIDRPEDIADGAAMSASVASASGLNGDKPLAFLWLKPQSQSLVELYVLGVHPQIQGQGLGGSLANLMLKIMRGHGFQQAILYVDADNEPAVRSYRRAGFDISQTHTQYAF</sequence>
<protein>
    <recommendedName>
        <fullName evidence="4">Mycothiol synthase</fullName>
        <ecNumber evidence="4">2.3.1.189</ecNumber>
    </recommendedName>
</protein>
<keyword evidence="2" id="KW-0677">Repeat</keyword>
<dbReference type="PANTHER" id="PTHR43420">
    <property type="entry name" value="ACETYLTRANSFERASE"/>
    <property type="match status" value="1"/>
</dbReference>
<evidence type="ECO:0000259" key="5">
    <source>
        <dbReference type="PROSITE" id="PS51186"/>
    </source>
</evidence>
<dbReference type="Gene3D" id="3.40.630.30">
    <property type="match status" value="1"/>
</dbReference>
<keyword evidence="3" id="KW-0012">Acyltransferase</keyword>
<organism evidence="6 7">
    <name type="scientific">Trueperella bonasi</name>
    <dbReference type="NCBI Taxonomy" id="312286"/>
    <lineage>
        <taxon>Bacteria</taxon>
        <taxon>Bacillati</taxon>
        <taxon>Actinomycetota</taxon>
        <taxon>Actinomycetes</taxon>
        <taxon>Actinomycetales</taxon>
        <taxon>Actinomycetaceae</taxon>
        <taxon>Trueperella</taxon>
    </lineage>
</organism>
<dbReference type="InterPro" id="IPR017813">
    <property type="entry name" value="Mycothiol_AcTrfase"/>
</dbReference>
<dbReference type="InterPro" id="IPR000182">
    <property type="entry name" value="GNAT_dom"/>
</dbReference>
<dbReference type="PANTHER" id="PTHR43420:SF12">
    <property type="entry name" value="N-ACETYLTRANSFERASE DOMAIN-CONTAINING PROTEIN"/>
    <property type="match status" value="1"/>
</dbReference>
<keyword evidence="1" id="KW-0808">Transferase</keyword>
<dbReference type="InterPro" id="IPR016181">
    <property type="entry name" value="Acyl_CoA_acyltransferase"/>
</dbReference>